<evidence type="ECO:0000313" key="6">
    <source>
        <dbReference type="Proteomes" id="UP000189513"/>
    </source>
</evidence>
<reference evidence="6" key="1">
    <citation type="journal article" date="2017" name="Genome Announc.">
        <title>Genome sequences of Cyberlindnera fabianii 65, Pichia kudriavzevii 129, and Saccharomyces cerevisiae 131 isolated from fermented masau fruits in Zimbabwe.</title>
        <authorList>
            <person name="van Rijswijck I.M.H."/>
            <person name="Derks M.F.L."/>
            <person name="Abee T."/>
            <person name="de Ridder D."/>
            <person name="Smid E.J."/>
        </authorList>
    </citation>
    <scope>NUCLEOTIDE SEQUENCE [LARGE SCALE GENOMIC DNA]</scope>
    <source>
        <strain evidence="6">65</strain>
    </source>
</reference>
<dbReference type="STRING" id="36022.A0A1V2L499"/>
<dbReference type="PANTHER" id="PTHR46434">
    <property type="entry name" value="GENETIC INTERACTOR OF PROHIBITINS 3, MITOCHONDRIAL"/>
    <property type="match status" value="1"/>
</dbReference>
<accession>A0A1V2L499</accession>
<dbReference type="AlphaFoldDB" id="A0A1V2L499"/>
<dbReference type="PANTHER" id="PTHR46434:SF1">
    <property type="entry name" value="GENETIC INTERACTOR OF PROHIBITINS 3, MITOCHONDRIAL"/>
    <property type="match status" value="1"/>
</dbReference>
<comment type="caution">
    <text evidence="5">The sequence shown here is derived from an EMBL/GenBank/DDBJ whole genome shotgun (WGS) entry which is preliminary data.</text>
</comment>
<proteinExistence type="predicted"/>
<evidence type="ECO:0000256" key="3">
    <source>
        <dbReference type="ARBA" id="ARBA00031834"/>
    </source>
</evidence>
<evidence type="ECO:0000259" key="4">
    <source>
        <dbReference type="Pfam" id="PF01926"/>
    </source>
</evidence>
<dbReference type="VEuPathDB" id="FungiDB:BON22_3400"/>
<dbReference type="InterPro" id="IPR006073">
    <property type="entry name" value="GTP-bd"/>
</dbReference>
<gene>
    <name evidence="5" type="ORF">BON22_3400</name>
</gene>
<evidence type="ECO:0000256" key="2">
    <source>
        <dbReference type="ARBA" id="ARBA00022946"/>
    </source>
</evidence>
<organism evidence="5 6">
    <name type="scientific">Cyberlindnera fabianii</name>
    <name type="common">Yeast</name>
    <name type="synonym">Hansenula fabianii</name>
    <dbReference type="NCBI Taxonomy" id="36022"/>
    <lineage>
        <taxon>Eukaryota</taxon>
        <taxon>Fungi</taxon>
        <taxon>Dikarya</taxon>
        <taxon>Ascomycota</taxon>
        <taxon>Saccharomycotina</taxon>
        <taxon>Saccharomycetes</taxon>
        <taxon>Phaffomycetales</taxon>
        <taxon>Phaffomycetaceae</taxon>
        <taxon>Cyberlindnera</taxon>
    </lineage>
</organism>
<dbReference type="GO" id="GO:0005739">
    <property type="term" value="C:mitochondrion"/>
    <property type="evidence" value="ECO:0007669"/>
    <property type="project" value="TreeGrafter"/>
</dbReference>
<sequence>MSLQFLSAFSKLDEEGRKLLNSQSYDVLNPSDIQQQHQQSPIEEELICQRCHNALHHNIYIPSEHQPLNLHEVLDSVPPRDGILHVFSAYDFPLSLVSLRGRRNVTYAMNKIDMLFGHDTGVRKYSGYFNTMVNRLVGQRSQLHIISAHTSWSVDRLYDSLGKMTHLVGFVNAGKTRLANRIMNVASSMVNPGRRLKKVVGSSHLPALTRENITHNCSGKVIVDTPGFLDSNNLFGLIKEEHLKSVLQGRKVLMQDLKRERYESLKGGQCLTVGGLFFLKAPKDTIVQVKPVCRGKPWTFSSIEKAVDTVKNPPTAMKDMFYVKPEKLDQLVRFAIPPFYGSVDLVIKDVGYVQITPTGKKNTEELFEVYAPRGVVLGVRETIEHFMTKYLKQQSIKKTKVKGQLVDKDTLKMKAMKVPDYKVFSRLYEIPMDCTDPFDEMKSQYARHVREFGTSYHRVDPKDTRDETRNEYWIEKV</sequence>
<dbReference type="InterPro" id="IPR027417">
    <property type="entry name" value="P-loop_NTPase"/>
</dbReference>
<dbReference type="Proteomes" id="UP000189513">
    <property type="component" value="Unassembled WGS sequence"/>
</dbReference>
<evidence type="ECO:0000313" key="5">
    <source>
        <dbReference type="EMBL" id="ONH66634.1"/>
    </source>
</evidence>
<dbReference type="Gene3D" id="3.40.50.300">
    <property type="entry name" value="P-loop containing nucleotide triphosphate hydrolases"/>
    <property type="match status" value="1"/>
</dbReference>
<feature type="domain" description="G" evidence="4">
    <location>
        <begin position="167"/>
        <end position="233"/>
    </location>
</feature>
<dbReference type="Pfam" id="PF01926">
    <property type="entry name" value="MMR_HSR1"/>
    <property type="match status" value="1"/>
</dbReference>
<keyword evidence="6" id="KW-1185">Reference proteome</keyword>
<name>A0A1V2L499_CYBFA</name>
<dbReference type="OMA" id="IIPPFYG"/>
<dbReference type="GO" id="GO:0005525">
    <property type="term" value="F:GTP binding"/>
    <property type="evidence" value="ECO:0007669"/>
    <property type="project" value="InterPro"/>
</dbReference>
<evidence type="ECO:0000256" key="1">
    <source>
        <dbReference type="ARBA" id="ARBA00018901"/>
    </source>
</evidence>
<dbReference type="EMBL" id="MPUK01000006">
    <property type="protein sequence ID" value="ONH66634.1"/>
    <property type="molecule type" value="Genomic_DNA"/>
</dbReference>
<dbReference type="SUPFAM" id="SSF52540">
    <property type="entry name" value="P-loop containing nucleoside triphosphate hydrolases"/>
    <property type="match status" value="1"/>
</dbReference>
<keyword evidence="2" id="KW-0809">Transit peptide</keyword>
<dbReference type="InterPro" id="IPR050896">
    <property type="entry name" value="Mito_lipid_metab_GTPase"/>
</dbReference>
<protein>
    <recommendedName>
        <fullName evidence="1">Genetic interactor of prohibitins 3, mitochondrial</fullName>
    </recommendedName>
    <alternativeName>
        <fullName evidence="3">Found in mitochondrial proteome protein 38</fullName>
    </alternativeName>
</protein>